<keyword evidence="1" id="KW-0472">Membrane</keyword>
<keyword evidence="1" id="KW-0812">Transmembrane</keyword>
<evidence type="ECO:0000256" key="1">
    <source>
        <dbReference type="SAM" id="Phobius"/>
    </source>
</evidence>
<dbReference type="Proteomes" id="UP000241818">
    <property type="component" value="Unassembled WGS sequence"/>
</dbReference>
<dbReference type="AlphaFoldDB" id="A0A2T3AUC1"/>
<proteinExistence type="predicted"/>
<name>A0A2T3AUC1_AMORE</name>
<dbReference type="RefSeq" id="XP_024718230.1">
    <property type="nucleotide sequence ID" value="XM_024863538.1"/>
</dbReference>
<gene>
    <name evidence="2" type="ORF">M430DRAFT_168370</name>
</gene>
<dbReference type="GeneID" id="36571619"/>
<evidence type="ECO:0000313" key="2">
    <source>
        <dbReference type="EMBL" id="PSS12232.1"/>
    </source>
</evidence>
<protein>
    <submittedName>
        <fullName evidence="2">Uncharacterized protein</fullName>
    </submittedName>
</protein>
<keyword evidence="1" id="KW-1133">Transmembrane helix</keyword>
<organism evidence="2 3">
    <name type="scientific">Amorphotheca resinae ATCC 22711</name>
    <dbReference type="NCBI Taxonomy" id="857342"/>
    <lineage>
        <taxon>Eukaryota</taxon>
        <taxon>Fungi</taxon>
        <taxon>Dikarya</taxon>
        <taxon>Ascomycota</taxon>
        <taxon>Pezizomycotina</taxon>
        <taxon>Leotiomycetes</taxon>
        <taxon>Helotiales</taxon>
        <taxon>Amorphothecaceae</taxon>
        <taxon>Amorphotheca</taxon>
    </lineage>
</organism>
<feature type="transmembrane region" description="Helical" evidence="1">
    <location>
        <begin position="132"/>
        <end position="149"/>
    </location>
</feature>
<evidence type="ECO:0000313" key="3">
    <source>
        <dbReference type="Proteomes" id="UP000241818"/>
    </source>
</evidence>
<dbReference type="InParanoid" id="A0A2T3AUC1"/>
<dbReference type="EMBL" id="KZ679015">
    <property type="protein sequence ID" value="PSS12232.1"/>
    <property type="molecule type" value="Genomic_DNA"/>
</dbReference>
<reference evidence="2 3" key="1">
    <citation type="journal article" date="2018" name="New Phytol.">
        <title>Comparative genomics and transcriptomics depict ericoid mycorrhizal fungi as versatile saprotrophs and plant mutualists.</title>
        <authorList>
            <person name="Martino E."/>
            <person name="Morin E."/>
            <person name="Grelet G.A."/>
            <person name="Kuo A."/>
            <person name="Kohler A."/>
            <person name="Daghino S."/>
            <person name="Barry K.W."/>
            <person name="Cichocki N."/>
            <person name="Clum A."/>
            <person name="Dockter R.B."/>
            <person name="Hainaut M."/>
            <person name="Kuo R.C."/>
            <person name="LaButti K."/>
            <person name="Lindahl B.D."/>
            <person name="Lindquist E.A."/>
            <person name="Lipzen A."/>
            <person name="Khouja H.R."/>
            <person name="Magnuson J."/>
            <person name="Murat C."/>
            <person name="Ohm R.A."/>
            <person name="Singer S.W."/>
            <person name="Spatafora J.W."/>
            <person name="Wang M."/>
            <person name="Veneault-Fourrey C."/>
            <person name="Henrissat B."/>
            <person name="Grigoriev I.V."/>
            <person name="Martin F.M."/>
            <person name="Perotto S."/>
        </authorList>
    </citation>
    <scope>NUCLEOTIDE SEQUENCE [LARGE SCALE GENOMIC DNA]</scope>
    <source>
        <strain evidence="2 3">ATCC 22711</strain>
    </source>
</reference>
<keyword evidence="3" id="KW-1185">Reference proteome</keyword>
<accession>A0A2T3AUC1</accession>
<feature type="transmembrane region" description="Helical" evidence="1">
    <location>
        <begin position="91"/>
        <end position="112"/>
    </location>
</feature>
<sequence>MGRSAFFPPTTLFQGHQPVDLIMNQMTEHRINLFDDTLCVGQLASYNSPGVGSAREGKWIKANEKHGPNRVGSTSFTGSTPMAPKDFQYTFLIHFSAYFLICSIFAGLSFFFQPLQTLFFLTNLYHPRSLFFGVQRFSFYSSTLILLFYSPLSVHLKFPNLTVV</sequence>